<feature type="transmembrane region" description="Helical" evidence="6">
    <location>
        <begin position="100"/>
        <end position="122"/>
    </location>
</feature>
<dbReference type="PANTHER" id="PTHR23501">
    <property type="entry name" value="MAJOR FACILITATOR SUPERFAMILY"/>
    <property type="match status" value="1"/>
</dbReference>
<feature type="transmembrane region" description="Helical" evidence="6">
    <location>
        <begin position="156"/>
        <end position="176"/>
    </location>
</feature>
<feature type="transmembrane region" description="Helical" evidence="6">
    <location>
        <begin position="352"/>
        <end position="371"/>
    </location>
</feature>
<keyword evidence="5 6" id="KW-0472">Membrane</keyword>
<comment type="caution">
    <text evidence="8">The sequence shown here is derived from an EMBL/GenBank/DDBJ whole genome shotgun (WGS) entry which is preliminary data.</text>
</comment>
<protein>
    <submittedName>
        <fullName evidence="8">MFS transporter</fullName>
    </submittedName>
</protein>
<dbReference type="PROSITE" id="PS50850">
    <property type="entry name" value="MFS"/>
    <property type="match status" value="1"/>
</dbReference>
<name>A0ABS7PML0_9SPHN</name>
<dbReference type="SUPFAM" id="SSF103473">
    <property type="entry name" value="MFS general substrate transporter"/>
    <property type="match status" value="1"/>
</dbReference>
<reference evidence="8 9" key="1">
    <citation type="submission" date="2021-08" db="EMBL/GenBank/DDBJ databases">
        <authorList>
            <person name="Tuo L."/>
        </authorList>
    </citation>
    <scope>NUCLEOTIDE SEQUENCE [LARGE SCALE GENOMIC DNA]</scope>
    <source>
        <strain evidence="8 9">JCM 31229</strain>
    </source>
</reference>
<evidence type="ECO:0000256" key="3">
    <source>
        <dbReference type="ARBA" id="ARBA00022692"/>
    </source>
</evidence>
<comment type="subcellular location">
    <subcellularLocation>
        <location evidence="1">Endomembrane system</location>
        <topology evidence="1">Multi-pass membrane protein</topology>
    </subcellularLocation>
</comment>
<evidence type="ECO:0000256" key="4">
    <source>
        <dbReference type="ARBA" id="ARBA00022989"/>
    </source>
</evidence>
<feature type="transmembrane region" description="Helical" evidence="6">
    <location>
        <begin position="253"/>
        <end position="272"/>
    </location>
</feature>
<feature type="transmembrane region" description="Helical" evidence="6">
    <location>
        <begin position="326"/>
        <end position="345"/>
    </location>
</feature>
<dbReference type="RefSeq" id="WP_222989544.1">
    <property type="nucleotide sequence ID" value="NZ_JAINVV010000004.1"/>
</dbReference>
<evidence type="ECO:0000313" key="8">
    <source>
        <dbReference type="EMBL" id="MBY8822466.1"/>
    </source>
</evidence>
<feature type="domain" description="Major facilitator superfamily (MFS) profile" evidence="7">
    <location>
        <begin position="34"/>
        <end position="532"/>
    </location>
</feature>
<evidence type="ECO:0000256" key="2">
    <source>
        <dbReference type="ARBA" id="ARBA00022448"/>
    </source>
</evidence>
<feature type="transmembrane region" description="Helical" evidence="6">
    <location>
        <begin position="416"/>
        <end position="438"/>
    </location>
</feature>
<feature type="transmembrane region" description="Helical" evidence="6">
    <location>
        <begin position="33"/>
        <end position="58"/>
    </location>
</feature>
<keyword evidence="4 6" id="KW-1133">Transmembrane helix</keyword>
<feature type="transmembrane region" description="Helical" evidence="6">
    <location>
        <begin position="509"/>
        <end position="527"/>
    </location>
</feature>
<feature type="transmembrane region" description="Helical" evidence="6">
    <location>
        <begin position="293"/>
        <end position="320"/>
    </location>
</feature>
<dbReference type="Pfam" id="PF07690">
    <property type="entry name" value="MFS_1"/>
    <property type="match status" value="1"/>
</dbReference>
<evidence type="ECO:0000256" key="5">
    <source>
        <dbReference type="ARBA" id="ARBA00023136"/>
    </source>
</evidence>
<dbReference type="InterPro" id="IPR011701">
    <property type="entry name" value="MFS"/>
</dbReference>
<keyword evidence="3 6" id="KW-0812">Transmembrane</keyword>
<feature type="transmembrane region" description="Helical" evidence="6">
    <location>
        <begin position="383"/>
        <end position="404"/>
    </location>
</feature>
<dbReference type="Proteomes" id="UP000706039">
    <property type="component" value="Unassembled WGS sequence"/>
</dbReference>
<evidence type="ECO:0000259" key="7">
    <source>
        <dbReference type="PROSITE" id="PS50850"/>
    </source>
</evidence>
<keyword evidence="2" id="KW-0813">Transport</keyword>
<gene>
    <name evidence="8" type="ORF">K7G82_09195</name>
</gene>
<sequence>MTSTAPYVFKPHERPTLPGSPANPDHPERRRRLYFAIGCLIGITGGLGNALVTVNLNFAQGTLGLNSDESAWLTAAYFMTNVTANLLLVKYRQQFGLQPFIRYTLATYALATLLHLFVHGFWTSVAVRAVSGIAASGLSTLTILYLMQSMPAAKRLAGVMIGISVPQLATPLARVLSPGLLDWGDWHMLYWFELGLALATLAAVMALPLPPSERERVFEPLDFLTVGLLAPGLWLLIAVLSEGRIQWWTDREWLGWALAGSVVMIAAALLVEHHRPNPLINTRWLGTREMLRLMLIAASVRILLSEQAFGSVGLLTVLGMLNDQMVRLNLIVLAASIAGLVTAIVTFRPDNVARPITIAVVLIAVGAFMDADATNLTRPSSLYLSQAIIGFAALLFMAQAMVIGIARTLLAGPKNFISFVVLFSLSQSIGGLAGNALLGTFQAIREKVHSHELVQSIVMTDPLVAARIRAGSGVVSGVVGDPALRGAEGAVLLAQQVTREAHILAFNDVFMLVGVLAVLTALWGFAIRWSIRRRGEISPVIELQQKMMQAQGAKEQ</sequence>
<accession>A0ABS7PML0</accession>
<feature type="transmembrane region" description="Helical" evidence="6">
    <location>
        <begin position="221"/>
        <end position="241"/>
    </location>
</feature>
<evidence type="ECO:0000256" key="1">
    <source>
        <dbReference type="ARBA" id="ARBA00004127"/>
    </source>
</evidence>
<feature type="transmembrane region" description="Helical" evidence="6">
    <location>
        <begin position="188"/>
        <end position="209"/>
    </location>
</feature>
<feature type="transmembrane region" description="Helical" evidence="6">
    <location>
        <begin position="70"/>
        <end position="88"/>
    </location>
</feature>
<dbReference type="InterPro" id="IPR036259">
    <property type="entry name" value="MFS_trans_sf"/>
</dbReference>
<evidence type="ECO:0000313" key="9">
    <source>
        <dbReference type="Proteomes" id="UP000706039"/>
    </source>
</evidence>
<proteinExistence type="predicted"/>
<feature type="transmembrane region" description="Helical" evidence="6">
    <location>
        <begin position="128"/>
        <end position="147"/>
    </location>
</feature>
<dbReference type="EMBL" id="JAINVV010000004">
    <property type="protein sequence ID" value="MBY8822466.1"/>
    <property type="molecule type" value="Genomic_DNA"/>
</dbReference>
<keyword evidence="9" id="KW-1185">Reference proteome</keyword>
<dbReference type="InterPro" id="IPR020846">
    <property type="entry name" value="MFS_dom"/>
</dbReference>
<evidence type="ECO:0000256" key="6">
    <source>
        <dbReference type="SAM" id="Phobius"/>
    </source>
</evidence>
<organism evidence="8 9">
    <name type="scientific">Sphingomonas colocasiae</name>
    <dbReference type="NCBI Taxonomy" id="1848973"/>
    <lineage>
        <taxon>Bacteria</taxon>
        <taxon>Pseudomonadati</taxon>
        <taxon>Pseudomonadota</taxon>
        <taxon>Alphaproteobacteria</taxon>
        <taxon>Sphingomonadales</taxon>
        <taxon>Sphingomonadaceae</taxon>
        <taxon>Sphingomonas</taxon>
    </lineage>
</organism>
<dbReference type="PANTHER" id="PTHR23501:SF191">
    <property type="entry name" value="VACUOLAR BASIC AMINO ACID TRANSPORTER 4"/>
    <property type="match status" value="1"/>
</dbReference>
<dbReference type="Gene3D" id="1.20.1250.20">
    <property type="entry name" value="MFS general substrate transporter like domains"/>
    <property type="match status" value="1"/>
</dbReference>